<reference evidence="4 5" key="1">
    <citation type="submission" date="2021-06" db="EMBL/GenBank/DDBJ databases">
        <title>Caerostris darwini draft genome.</title>
        <authorList>
            <person name="Kono N."/>
            <person name="Arakawa K."/>
        </authorList>
    </citation>
    <scope>NUCLEOTIDE SEQUENCE [LARGE SCALE GENOMIC DNA]</scope>
</reference>
<evidence type="ECO:0000256" key="2">
    <source>
        <dbReference type="SAM" id="Phobius"/>
    </source>
</evidence>
<evidence type="ECO:0000313" key="5">
    <source>
        <dbReference type="Proteomes" id="UP001054837"/>
    </source>
</evidence>
<keyword evidence="2" id="KW-0812">Transmembrane</keyword>
<evidence type="ECO:0000256" key="1">
    <source>
        <dbReference type="SAM" id="MobiDB-lite"/>
    </source>
</evidence>
<comment type="caution">
    <text evidence="4">The sequence shown here is derived from an EMBL/GenBank/DDBJ whole genome shotgun (WGS) entry which is preliminary data.</text>
</comment>
<dbReference type="AlphaFoldDB" id="A0AAV4RIA0"/>
<feature type="chain" id="PRO_5043416645" evidence="3">
    <location>
        <begin position="18"/>
        <end position="228"/>
    </location>
</feature>
<evidence type="ECO:0000313" key="4">
    <source>
        <dbReference type="EMBL" id="GIY21175.1"/>
    </source>
</evidence>
<evidence type="ECO:0000256" key="3">
    <source>
        <dbReference type="SAM" id="SignalP"/>
    </source>
</evidence>
<proteinExistence type="predicted"/>
<keyword evidence="2" id="KW-0472">Membrane</keyword>
<keyword evidence="5" id="KW-1185">Reference proteome</keyword>
<keyword evidence="3" id="KW-0732">Signal</keyword>
<organism evidence="4 5">
    <name type="scientific">Caerostris darwini</name>
    <dbReference type="NCBI Taxonomy" id="1538125"/>
    <lineage>
        <taxon>Eukaryota</taxon>
        <taxon>Metazoa</taxon>
        <taxon>Ecdysozoa</taxon>
        <taxon>Arthropoda</taxon>
        <taxon>Chelicerata</taxon>
        <taxon>Arachnida</taxon>
        <taxon>Araneae</taxon>
        <taxon>Araneomorphae</taxon>
        <taxon>Entelegynae</taxon>
        <taxon>Araneoidea</taxon>
        <taxon>Araneidae</taxon>
        <taxon>Caerostris</taxon>
    </lineage>
</organism>
<feature type="signal peptide" evidence="3">
    <location>
        <begin position="1"/>
        <end position="17"/>
    </location>
</feature>
<name>A0AAV4RIA0_9ARAC</name>
<protein>
    <submittedName>
        <fullName evidence="4">Uncharacterized protein</fullName>
    </submittedName>
</protein>
<keyword evidence="2" id="KW-1133">Transmembrane helix</keyword>
<dbReference type="EMBL" id="BPLQ01006260">
    <property type="protein sequence ID" value="GIY21175.1"/>
    <property type="molecule type" value="Genomic_DNA"/>
</dbReference>
<sequence length="228" mass="25368">MNIIALILLVVISCTFGEDNLKDNVVDKLKRGRTYDYYDSDNINSDSDESDHYGLKNNGGQLPSRHDGKPSFPSNGNGYVQFPGYNVKPPARFPTYNGNKGLTYSHTPLKVLSPPFPTQAELKVMKDLMKKVSKDSTKEVEEEEEEEGFLMKLGFSKPVLISSIIPLSIIFFTVVPVVIKYLQSSPSMQDMASTIATSKMGRVLTDKEFLENSIDSVLDFVINALAKN</sequence>
<dbReference type="Proteomes" id="UP001054837">
    <property type="component" value="Unassembled WGS sequence"/>
</dbReference>
<gene>
    <name evidence="4" type="primary">AVEN_165982_1</name>
    <name evidence="4" type="ORF">CDAR_482671</name>
</gene>
<feature type="transmembrane region" description="Helical" evidence="2">
    <location>
        <begin position="159"/>
        <end position="182"/>
    </location>
</feature>
<accession>A0AAV4RIA0</accession>
<feature type="region of interest" description="Disordered" evidence="1">
    <location>
        <begin position="40"/>
        <end position="73"/>
    </location>
</feature>